<dbReference type="Proteomes" id="UP000316714">
    <property type="component" value="Unassembled WGS sequence"/>
</dbReference>
<keyword evidence="3" id="KW-1185">Reference proteome</keyword>
<keyword evidence="1" id="KW-0812">Transmembrane</keyword>
<organism evidence="2 3">
    <name type="scientific">Posidoniimonas corsicana</name>
    <dbReference type="NCBI Taxonomy" id="1938618"/>
    <lineage>
        <taxon>Bacteria</taxon>
        <taxon>Pseudomonadati</taxon>
        <taxon>Planctomycetota</taxon>
        <taxon>Planctomycetia</taxon>
        <taxon>Pirellulales</taxon>
        <taxon>Lacipirellulaceae</taxon>
        <taxon>Posidoniimonas</taxon>
    </lineage>
</organism>
<gene>
    <name evidence="2" type="ORF">KOR34_02400</name>
</gene>
<evidence type="ECO:0000256" key="1">
    <source>
        <dbReference type="SAM" id="Phobius"/>
    </source>
</evidence>
<name>A0A5C5VBY5_9BACT</name>
<evidence type="ECO:0000313" key="2">
    <source>
        <dbReference type="EMBL" id="TWT35349.1"/>
    </source>
</evidence>
<dbReference type="AlphaFoldDB" id="A0A5C5VBY5"/>
<dbReference type="EMBL" id="SIHJ01000001">
    <property type="protein sequence ID" value="TWT35349.1"/>
    <property type="molecule type" value="Genomic_DNA"/>
</dbReference>
<sequence>MSGGLNRTGVEPTGVLTIDYLRGGERYRFVFRAGQRDQVRRLLARYAGDPSLAFSWYDAVKVGSMIKQGEQAQPSEQPTLRDVNREPEHGRHLPYCNCGHGDANHCACRSEAMAIALYGASFAVVLALLSLLL</sequence>
<comment type="caution">
    <text evidence="2">The sequence shown here is derived from an EMBL/GenBank/DDBJ whole genome shotgun (WGS) entry which is preliminary data.</text>
</comment>
<accession>A0A5C5VBY5</accession>
<keyword evidence="1" id="KW-1133">Transmembrane helix</keyword>
<keyword evidence="1" id="KW-0472">Membrane</keyword>
<dbReference type="RefSeq" id="WP_146561450.1">
    <property type="nucleotide sequence ID" value="NZ_SIHJ01000001.1"/>
</dbReference>
<feature type="transmembrane region" description="Helical" evidence="1">
    <location>
        <begin position="112"/>
        <end position="132"/>
    </location>
</feature>
<evidence type="ECO:0000313" key="3">
    <source>
        <dbReference type="Proteomes" id="UP000316714"/>
    </source>
</evidence>
<reference evidence="2 3" key="1">
    <citation type="submission" date="2019-02" db="EMBL/GenBank/DDBJ databases">
        <title>Deep-cultivation of Planctomycetes and their phenomic and genomic characterization uncovers novel biology.</title>
        <authorList>
            <person name="Wiegand S."/>
            <person name="Jogler M."/>
            <person name="Boedeker C."/>
            <person name="Pinto D."/>
            <person name="Vollmers J."/>
            <person name="Rivas-Marin E."/>
            <person name="Kohn T."/>
            <person name="Peeters S.H."/>
            <person name="Heuer A."/>
            <person name="Rast P."/>
            <person name="Oberbeckmann S."/>
            <person name="Bunk B."/>
            <person name="Jeske O."/>
            <person name="Meyerdierks A."/>
            <person name="Storesund J.E."/>
            <person name="Kallscheuer N."/>
            <person name="Luecker S."/>
            <person name="Lage O.M."/>
            <person name="Pohl T."/>
            <person name="Merkel B.J."/>
            <person name="Hornburger P."/>
            <person name="Mueller R.-W."/>
            <person name="Bruemmer F."/>
            <person name="Labrenz M."/>
            <person name="Spormann A.M."/>
            <person name="Op Den Camp H."/>
            <person name="Overmann J."/>
            <person name="Amann R."/>
            <person name="Jetten M.S.M."/>
            <person name="Mascher T."/>
            <person name="Medema M.H."/>
            <person name="Devos D.P."/>
            <person name="Kaster A.-K."/>
            <person name="Ovreas L."/>
            <person name="Rohde M."/>
            <person name="Galperin M.Y."/>
            <person name="Jogler C."/>
        </authorList>
    </citation>
    <scope>NUCLEOTIDE SEQUENCE [LARGE SCALE GENOMIC DNA]</scope>
    <source>
        <strain evidence="2 3">KOR34</strain>
    </source>
</reference>
<proteinExistence type="predicted"/>
<protein>
    <submittedName>
        <fullName evidence="2">Uncharacterized protein</fullName>
    </submittedName>
</protein>